<dbReference type="RefSeq" id="WP_111276196.1">
    <property type="nucleotide sequence ID" value="NZ_QFYS01000004.1"/>
</dbReference>
<accession>A0A328BDU2</accession>
<reference evidence="1 2" key="1">
    <citation type="submission" date="2018-05" db="EMBL/GenBank/DDBJ databases">
        <authorList>
            <person name="Lanie J.A."/>
            <person name="Ng W.-L."/>
            <person name="Kazmierczak K.M."/>
            <person name="Andrzejewski T.M."/>
            <person name="Davidsen T.M."/>
            <person name="Wayne K.J."/>
            <person name="Tettelin H."/>
            <person name="Glass J.I."/>
            <person name="Rusch D."/>
            <person name="Podicherti R."/>
            <person name="Tsui H.-C.T."/>
            <person name="Winkler M.E."/>
        </authorList>
    </citation>
    <scope>NUCLEOTIDE SEQUENCE [LARGE SCALE GENOMIC DNA]</scope>
    <source>
        <strain evidence="1 2">BUT-10</strain>
    </source>
</reference>
<dbReference type="EMBL" id="QFYS01000004">
    <property type="protein sequence ID" value="RAK65600.1"/>
    <property type="molecule type" value="Genomic_DNA"/>
</dbReference>
<evidence type="ECO:0000313" key="2">
    <source>
        <dbReference type="Proteomes" id="UP000249524"/>
    </source>
</evidence>
<dbReference type="AlphaFoldDB" id="A0A328BDU2"/>
<dbReference type="InterPro" id="IPR014985">
    <property type="entry name" value="WbqC"/>
</dbReference>
<dbReference type="Pfam" id="PF08889">
    <property type="entry name" value="WbqC"/>
    <property type="match status" value="1"/>
</dbReference>
<organism evidence="1 2">
    <name type="scientific">Phenylobacterium kunshanense</name>
    <dbReference type="NCBI Taxonomy" id="1445034"/>
    <lineage>
        <taxon>Bacteria</taxon>
        <taxon>Pseudomonadati</taxon>
        <taxon>Pseudomonadota</taxon>
        <taxon>Alphaproteobacteria</taxon>
        <taxon>Caulobacterales</taxon>
        <taxon>Caulobacteraceae</taxon>
        <taxon>Phenylobacterium</taxon>
    </lineage>
</organism>
<comment type="caution">
    <text evidence="1">The sequence shown here is derived from an EMBL/GenBank/DDBJ whole genome shotgun (WGS) entry which is preliminary data.</text>
</comment>
<gene>
    <name evidence="1" type="ORF">DJ019_11620</name>
</gene>
<dbReference type="Proteomes" id="UP000249524">
    <property type="component" value="Unassembled WGS sequence"/>
</dbReference>
<dbReference type="OrthoDB" id="3611744at2"/>
<name>A0A328BDU2_9CAUL</name>
<sequence>MSAPGPRRIAAIMQPTYLPYLGYFHLIAASDVFVFLDDVQFARRSWQQRNRILGAAGEVMLTVPVAKAERDAPISDIVISDAEPWREKHLASARHAYAKRPYFQEGMDFLEAQLGAPATRLADLNCGLIEAAAERLGLQTQFVRASALATSGQRSDHLLAICRAVAADEYLSPMGSQDYMEDDGVFAAAAVPVRFQGFVEIPYPQGRTPFTPYMAFLDAVMNLGFAGTHDLIERMMAQAALDAAGPPA</sequence>
<evidence type="ECO:0000313" key="1">
    <source>
        <dbReference type="EMBL" id="RAK65600.1"/>
    </source>
</evidence>
<keyword evidence="2" id="KW-1185">Reference proteome</keyword>
<proteinExistence type="predicted"/>
<evidence type="ECO:0008006" key="3">
    <source>
        <dbReference type="Google" id="ProtNLM"/>
    </source>
</evidence>
<protein>
    <recommendedName>
        <fullName evidence="3">WbqC family protein</fullName>
    </recommendedName>
</protein>